<gene>
    <name evidence="1" type="ORF">DERYTH_LOCUS4420</name>
</gene>
<evidence type="ECO:0000313" key="2">
    <source>
        <dbReference type="Proteomes" id="UP000789405"/>
    </source>
</evidence>
<sequence length="55" mass="6055">MRFSRNFSNLAEGLRNAVSLGLQGLYTSELQPHPGDNFPVHNISISMSPKIIGEL</sequence>
<dbReference type="Proteomes" id="UP000789405">
    <property type="component" value="Unassembled WGS sequence"/>
</dbReference>
<accession>A0A9N9AJ12</accession>
<keyword evidence="2" id="KW-1185">Reference proteome</keyword>
<evidence type="ECO:0000313" key="1">
    <source>
        <dbReference type="EMBL" id="CAG8532649.1"/>
    </source>
</evidence>
<organism evidence="1 2">
    <name type="scientific">Dentiscutata erythropus</name>
    <dbReference type="NCBI Taxonomy" id="1348616"/>
    <lineage>
        <taxon>Eukaryota</taxon>
        <taxon>Fungi</taxon>
        <taxon>Fungi incertae sedis</taxon>
        <taxon>Mucoromycota</taxon>
        <taxon>Glomeromycotina</taxon>
        <taxon>Glomeromycetes</taxon>
        <taxon>Diversisporales</taxon>
        <taxon>Gigasporaceae</taxon>
        <taxon>Dentiscutata</taxon>
    </lineage>
</organism>
<protein>
    <submittedName>
        <fullName evidence="1">18991_t:CDS:1</fullName>
    </submittedName>
</protein>
<proteinExistence type="predicted"/>
<reference evidence="1" key="1">
    <citation type="submission" date="2021-06" db="EMBL/GenBank/DDBJ databases">
        <authorList>
            <person name="Kallberg Y."/>
            <person name="Tangrot J."/>
            <person name="Rosling A."/>
        </authorList>
    </citation>
    <scope>NUCLEOTIDE SEQUENCE</scope>
    <source>
        <strain evidence="1">MA453B</strain>
    </source>
</reference>
<comment type="caution">
    <text evidence="1">The sequence shown here is derived from an EMBL/GenBank/DDBJ whole genome shotgun (WGS) entry which is preliminary data.</text>
</comment>
<dbReference type="EMBL" id="CAJVPY010001693">
    <property type="protein sequence ID" value="CAG8532649.1"/>
    <property type="molecule type" value="Genomic_DNA"/>
</dbReference>
<name>A0A9N9AJ12_9GLOM</name>
<dbReference type="AlphaFoldDB" id="A0A9N9AJ12"/>